<accession>A0A2K6FN23</accession>
<keyword evidence="5" id="KW-1185">Reference proteome</keyword>
<feature type="region of interest" description="Disordered" evidence="2">
    <location>
        <begin position="31"/>
        <end position="52"/>
    </location>
</feature>
<evidence type="ECO:0000313" key="4">
    <source>
        <dbReference type="Ensembl" id="ENSPCOP00000015381.1"/>
    </source>
</evidence>
<protein>
    <recommendedName>
        <fullName evidence="1">peptidylprolyl isomerase</fullName>
        <ecNumber evidence="1">5.2.1.8</ecNumber>
    </recommendedName>
</protein>
<dbReference type="Pfam" id="PF00254">
    <property type="entry name" value="FKBP_C"/>
    <property type="match status" value="1"/>
</dbReference>
<dbReference type="Proteomes" id="UP000233160">
    <property type="component" value="Unassembled WGS sequence"/>
</dbReference>
<dbReference type="PANTHER" id="PTHR46493">
    <property type="entry name" value="PEPTIDYL-PROLYL CIS-TRANS ISOMERASE FKBP3"/>
    <property type="match status" value="1"/>
</dbReference>
<evidence type="ECO:0000256" key="2">
    <source>
        <dbReference type="SAM" id="MobiDB-lite"/>
    </source>
</evidence>
<evidence type="ECO:0000256" key="1">
    <source>
        <dbReference type="PROSITE-ProRule" id="PRU00277"/>
    </source>
</evidence>
<name>A0A2K6FN23_PROCO</name>
<dbReference type="GeneTree" id="ENSGT00940000154514"/>
<feature type="domain" description="PPIase FKBP-type" evidence="3">
    <location>
        <begin position="63"/>
        <end position="159"/>
    </location>
</feature>
<evidence type="ECO:0000259" key="3">
    <source>
        <dbReference type="PROSITE" id="PS50059"/>
    </source>
</evidence>
<dbReference type="InterPro" id="IPR046357">
    <property type="entry name" value="PPIase_dom_sf"/>
</dbReference>
<dbReference type="STRING" id="379532.ENSPCOP00000015381"/>
<feature type="compositionally biased region" description="Basic and acidic residues" evidence="2">
    <location>
        <begin position="31"/>
        <end position="42"/>
    </location>
</feature>
<dbReference type="PROSITE" id="PS50059">
    <property type="entry name" value="FKBP_PPIASE"/>
    <property type="match status" value="1"/>
</dbReference>
<reference evidence="4" key="1">
    <citation type="submission" date="2025-08" db="UniProtKB">
        <authorList>
            <consortium name="Ensembl"/>
        </authorList>
    </citation>
    <scope>IDENTIFICATION</scope>
</reference>
<dbReference type="PANTHER" id="PTHR46493:SF1">
    <property type="entry name" value="PEPTIDYL-PROLYL CIS-TRANS ISOMERASE FKBP3"/>
    <property type="match status" value="1"/>
</dbReference>
<dbReference type="InterPro" id="IPR001179">
    <property type="entry name" value="PPIase_FKBP_dom"/>
</dbReference>
<dbReference type="Ensembl" id="ENSPCOT00000025996.1">
    <property type="protein sequence ID" value="ENSPCOP00000015381.1"/>
    <property type="gene ID" value="ENSPCOG00000019425.1"/>
</dbReference>
<dbReference type="OMA" id="WAVEHRE"/>
<dbReference type="AlphaFoldDB" id="A0A2K6FN23"/>
<keyword evidence="1" id="KW-0413">Isomerase</keyword>
<dbReference type="Gene3D" id="3.10.50.40">
    <property type="match status" value="1"/>
</dbReference>
<sequence>KNVAKTGNKVHLVTTYIHLFETKCFKVPKLNEDKPKGTKSEETLDEGPPKYTKSINPTFPKKGDVVHCWYIGTLQDGTVFDTYIQTSSKKKKNANPLSFKVEVGKVIRGWDEALLTTSKGEKARLEIEPQWAYGRKGQPDAKILPNAELIVEVELVDID</sequence>
<dbReference type="GO" id="GO:0003755">
    <property type="term" value="F:peptidyl-prolyl cis-trans isomerase activity"/>
    <property type="evidence" value="ECO:0007669"/>
    <property type="project" value="UniProtKB-KW"/>
</dbReference>
<comment type="catalytic activity">
    <reaction evidence="1">
        <text>[protein]-peptidylproline (omega=180) = [protein]-peptidylproline (omega=0)</text>
        <dbReference type="Rhea" id="RHEA:16237"/>
        <dbReference type="Rhea" id="RHEA-COMP:10747"/>
        <dbReference type="Rhea" id="RHEA-COMP:10748"/>
        <dbReference type="ChEBI" id="CHEBI:83833"/>
        <dbReference type="ChEBI" id="CHEBI:83834"/>
        <dbReference type="EC" id="5.2.1.8"/>
    </reaction>
</comment>
<keyword evidence="1" id="KW-0697">Rotamase</keyword>
<dbReference type="InterPro" id="IPR043368">
    <property type="entry name" value="FKBP3"/>
</dbReference>
<evidence type="ECO:0000313" key="5">
    <source>
        <dbReference type="Proteomes" id="UP000233160"/>
    </source>
</evidence>
<dbReference type="EC" id="5.2.1.8" evidence="1"/>
<dbReference type="SUPFAM" id="SSF54534">
    <property type="entry name" value="FKBP-like"/>
    <property type="match status" value="1"/>
</dbReference>
<reference evidence="4" key="2">
    <citation type="submission" date="2025-09" db="UniProtKB">
        <authorList>
            <consortium name="Ensembl"/>
        </authorList>
    </citation>
    <scope>IDENTIFICATION</scope>
</reference>
<organism evidence="4 5">
    <name type="scientific">Propithecus coquereli</name>
    <name type="common">Coquerel's sifaka</name>
    <name type="synonym">Propithecus verreauxi coquereli</name>
    <dbReference type="NCBI Taxonomy" id="379532"/>
    <lineage>
        <taxon>Eukaryota</taxon>
        <taxon>Metazoa</taxon>
        <taxon>Chordata</taxon>
        <taxon>Craniata</taxon>
        <taxon>Vertebrata</taxon>
        <taxon>Euteleostomi</taxon>
        <taxon>Mammalia</taxon>
        <taxon>Eutheria</taxon>
        <taxon>Euarchontoglires</taxon>
        <taxon>Primates</taxon>
        <taxon>Strepsirrhini</taxon>
        <taxon>Lemuriformes</taxon>
        <taxon>Indriidae</taxon>
        <taxon>Propithecus</taxon>
    </lineage>
</organism>
<proteinExistence type="predicted"/>